<dbReference type="GO" id="GO:0044781">
    <property type="term" value="P:bacterial-type flagellum organization"/>
    <property type="evidence" value="ECO:0007669"/>
    <property type="project" value="UniProtKB-KW"/>
</dbReference>
<dbReference type="Pfam" id="PF03963">
    <property type="entry name" value="FlgD"/>
    <property type="match status" value="1"/>
</dbReference>
<dbReference type="EMBL" id="NOII01000001">
    <property type="protein sequence ID" value="OYD58853.1"/>
    <property type="molecule type" value="Genomic_DNA"/>
</dbReference>
<organism evidence="3 4">
    <name type="scientific">Fictibacillus aquaticus</name>
    <dbReference type="NCBI Taxonomy" id="2021314"/>
    <lineage>
        <taxon>Bacteria</taxon>
        <taxon>Bacillati</taxon>
        <taxon>Bacillota</taxon>
        <taxon>Bacilli</taxon>
        <taxon>Bacillales</taxon>
        <taxon>Fictibacillaceae</taxon>
        <taxon>Fictibacillus</taxon>
    </lineage>
</organism>
<proteinExistence type="inferred from homology"/>
<keyword evidence="3" id="KW-0966">Cell projection</keyword>
<name>A0A235FD55_9BACL</name>
<evidence type="ECO:0000313" key="3">
    <source>
        <dbReference type="EMBL" id="OYD58853.1"/>
    </source>
</evidence>
<evidence type="ECO:0000313" key="4">
    <source>
        <dbReference type="Proteomes" id="UP000215059"/>
    </source>
</evidence>
<evidence type="ECO:0000256" key="2">
    <source>
        <dbReference type="ARBA" id="ARBA00022795"/>
    </source>
</evidence>
<dbReference type="NCBIfam" id="NF007197">
    <property type="entry name" value="PRK09618.1"/>
    <property type="match status" value="1"/>
</dbReference>
<dbReference type="OrthoDB" id="280334at2"/>
<evidence type="ECO:0000256" key="1">
    <source>
        <dbReference type="ARBA" id="ARBA00010577"/>
    </source>
</evidence>
<dbReference type="AlphaFoldDB" id="A0A235FD55"/>
<dbReference type="RefSeq" id="WP_094250813.1">
    <property type="nucleotide sequence ID" value="NZ_JBHLXL010000001.1"/>
</dbReference>
<comment type="caution">
    <text evidence="3">The sequence shown here is derived from an EMBL/GenBank/DDBJ whole genome shotgun (WGS) entry which is preliminary data.</text>
</comment>
<protein>
    <submittedName>
        <fullName evidence="3">Flagellar hook assembly protein FlgD</fullName>
    </submittedName>
</protein>
<keyword evidence="2" id="KW-1005">Bacterial flagellum biogenesis</keyword>
<comment type="similarity">
    <text evidence="1">Belongs to the FlgD family.</text>
</comment>
<dbReference type="Proteomes" id="UP000215059">
    <property type="component" value="Unassembled WGS sequence"/>
</dbReference>
<keyword evidence="3" id="KW-0282">Flagellum</keyword>
<accession>A0A235FD55</accession>
<gene>
    <name evidence="3" type="ORF">CGZ90_02825</name>
</gene>
<keyword evidence="4" id="KW-1185">Reference proteome</keyword>
<reference evidence="3 4" key="1">
    <citation type="submission" date="2017-07" db="EMBL/GenBank/DDBJ databases">
        <title>Fictibacillus sp. nov. GDSW-R2A3 Genome sequencing and assembly.</title>
        <authorList>
            <person name="Mayilraj S."/>
        </authorList>
    </citation>
    <scope>NUCLEOTIDE SEQUENCE [LARGE SCALE GENOMIC DNA]</scope>
    <source>
        <strain evidence="3 4">GDSW-R2A3</strain>
    </source>
</reference>
<sequence length="152" mass="17117">MANSINSDLLLTDYRSQAKTTGNSVLGKDDFLRILITQLQNQDPSNPMQDREFIAQMAQFSSLEQMTNMNKTMEHFLGMQADTMLFQHSQMIGKEVSYEAEEKKEDGTAQIIVKEGKVKSVFWENGQTKLELTDGTKIESLQIIKVSDSASS</sequence>
<dbReference type="InterPro" id="IPR005648">
    <property type="entry name" value="FlgD"/>
</dbReference>
<keyword evidence="3" id="KW-0969">Cilium</keyword>